<evidence type="ECO:0000256" key="5">
    <source>
        <dbReference type="ARBA" id="ARBA00022833"/>
    </source>
</evidence>
<dbReference type="GO" id="GO:0005634">
    <property type="term" value="C:nucleus"/>
    <property type="evidence" value="ECO:0007669"/>
    <property type="project" value="UniProtKB-SubCell"/>
</dbReference>
<dbReference type="FunFam" id="3.30.160.60:FF:000086">
    <property type="entry name" value="transcription factor E4F1 isoform X1"/>
    <property type="match status" value="1"/>
</dbReference>
<evidence type="ECO:0000256" key="2">
    <source>
        <dbReference type="ARBA" id="ARBA00022723"/>
    </source>
</evidence>
<dbReference type="PANTHER" id="PTHR24388:SF54">
    <property type="entry name" value="PROTEIN ESCARGOT"/>
    <property type="match status" value="1"/>
</dbReference>
<evidence type="ECO:0000256" key="1">
    <source>
        <dbReference type="ARBA" id="ARBA00004123"/>
    </source>
</evidence>
<feature type="domain" description="C2H2-type" evidence="9">
    <location>
        <begin position="602"/>
        <end position="625"/>
    </location>
</feature>
<dbReference type="PROSITE" id="PS00028">
    <property type="entry name" value="ZINC_FINGER_C2H2_1"/>
    <property type="match status" value="3"/>
</dbReference>
<feature type="domain" description="C2H2-type" evidence="9">
    <location>
        <begin position="542"/>
        <end position="569"/>
    </location>
</feature>
<sequence length="630" mass="67229">MNFSFASAPTTPFIAQADAKAVGASLETQLLPMGSAGPMSAGMATSRATDPINDIGSPANPQYLQFTISQSPFFMSDGMAAIASPSSVALGLPPKRSQPQHPIQQQQLQASMQSTLAPQVQIMPAVSPSSAAAASALALVSHGSAASTAPLFSQQSSTQMLSQSPEDPLAGFSHPLQVFRTPDLSKAQDNISEQNTPNLQLFEDAEAVGNAMRVLSPRTQNAQAGLSLLAASASYAQDSSDMLSVSGVSTSMDAGASSAGSVGSLVESQRAMVIGSPFLNARGENATLMSQPHNSLAQQLSPPMLNPDMLQSQRLLPAVPHAITAGRLTRNRSLLRQSSGLTSASFHNDLVPPANESFFAPLDEVCSENDSQQQQQQQPVLSPATGASIKRFPSALPKQQQQQQRPWLTSPKSAALHASKRQASTPQFPAITVTGPPSSAPASVSGSRHGLNLNPGAIFSQMPSITSTPNGLSFNSPLPQIQEIQSSRAHSRANASDGSDTESTIDDDDDDDDEQGAQTNATGSKRRRTLGAAHKRDQERKFNCDVCHRSFARQYNLKTHRLTHFPNTQESRPFKCPHCPKAFTRKHDLQRHSVLHERKDKHTCSSCNRGFPRKDALKKHVETEHCCSAL</sequence>
<dbReference type="Gene3D" id="3.30.160.60">
    <property type="entry name" value="Classic Zinc Finger"/>
    <property type="match status" value="2"/>
</dbReference>
<dbReference type="SUPFAM" id="SSF57667">
    <property type="entry name" value="beta-beta-alpha zinc fingers"/>
    <property type="match status" value="2"/>
</dbReference>
<name>A0A9W8CKD3_9FUNG</name>
<feature type="region of interest" description="Disordered" evidence="8">
    <location>
        <begin position="394"/>
        <end position="448"/>
    </location>
</feature>
<evidence type="ECO:0000256" key="6">
    <source>
        <dbReference type="ARBA" id="ARBA00023242"/>
    </source>
</evidence>
<keyword evidence="6" id="KW-0539">Nucleus</keyword>
<evidence type="ECO:0000259" key="9">
    <source>
        <dbReference type="PROSITE" id="PS50157"/>
    </source>
</evidence>
<protein>
    <recommendedName>
        <fullName evidence="9">C2H2-type domain-containing protein</fullName>
    </recommendedName>
</protein>
<dbReference type="PROSITE" id="PS50157">
    <property type="entry name" value="ZINC_FINGER_C2H2_2"/>
    <property type="match status" value="3"/>
</dbReference>
<keyword evidence="2" id="KW-0479">Metal-binding</keyword>
<dbReference type="GO" id="GO:0008270">
    <property type="term" value="F:zinc ion binding"/>
    <property type="evidence" value="ECO:0007669"/>
    <property type="project" value="UniProtKB-KW"/>
</dbReference>
<dbReference type="Proteomes" id="UP001145021">
    <property type="component" value="Unassembled WGS sequence"/>
</dbReference>
<feature type="region of interest" description="Disordered" evidence="8">
    <location>
        <begin position="37"/>
        <end position="56"/>
    </location>
</feature>
<feature type="compositionally biased region" description="Polar residues" evidence="8">
    <location>
        <begin position="485"/>
        <end position="498"/>
    </location>
</feature>
<dbReference type="Pfam" id="PF13912">
    <property type="entry name" value="zf-C2H2_6"/>
    <property type="match status" value="1"/>
</dbReference>
<feature type="compositionally biased region" description="Acidic residues" evidence="8">
    <location>
        <begin position="499"/>
        <end position="515"/>
    </location>
</feature>
<dbReference type="GO" id="GO:0000981">
    <property type="term" value="F:DNA-binding transcription factor activity, RNA polymerase II-specific"/>
    <property type="evidence" value="ECO:0007669"/>
    <property type="project" value="TreeGrafter"/>
</dbReference>
<feature type="domain" description="C2H2-type" evidence="9">
    <location>
        <begin position="574"/>
        <end position="601"/>
    </location>
</feature>
<evidence type="ECO:0000256" key="7">
    <source>
        <dbReference type="PROSITE-ProRule" id="PRU00042"/>
    </source>
</evidence>
<evidence type="ECO:0000256" key="3">
    <source>
        <dbReference type="ARBA" id="ARBA00022737"/>
    </source>
</evidence>
<gene>
    <name evidence="10" type="ORF">LPJ64_001680</name>
</gene>
<dbReference type="SMART" id="SM00355">
    <property type="entry name" value="ZnF_C2H2"/>
    <property type="match status" value="3"/>
</dbReference>
<evidence type="ECO:0000313" key="11">
    <source>
        <dbReference type="Proteomes" id="UP001145021"/>
    </source>
</evidence>
<keyword evidence="5" id="KW-0862">Zinc</keyword>
<feature type="region of interest" description="Disordered" evidence="8">
    <location>
        <begin position="485"/>
        <end position="535"/>
    </location>
</feature>
<dbReference type="EMBL" id="JANBOH010000046">
    <property type="protein sequence ID" value="KAJ1646860.1"/>
    <property type="molecule type" value="Genomic_DNA"/>
</dbReference>
<comment type="subcellular location">
    <subcellularLocation>
        <location evidence="1">Nucleus</location>
    </subcellularLocation>
</comment>
<evidence type="ECO:0000256" key="4">
    <source>
        <dbReference type="ARBA" id="ARBA00022771"/>
    </source>
</evidence>
<dbReference type="InterPro" id="IPR050527">
    <property type="entry name" value="Snail/Krueppel_Znf"/>
</dbReference>
<feature type="compositionally biased region" description="Low complexity" evidence="8">
    <location>
        <begin position="432"/>
        <end position="447"/>
    </location>
</feature>
<dbReference type="Pfam" id="PF00096">
    <property type="entry name" value="zf-C2H2"/>
    <property type="match status" value="2"/>
</dbReference>
<reference evidence="10" key="1">
    <citation type="submission" date="2022-07" db="EMBL/GenBank/DDBJ databases">
        <title>Phylogenomic reconstructions and comparative analyses of Kickxellomycotina fungi.</title>
        <authorList>
            <person name="Reynolds N.K."/>
            <person name="Stajich J.E."/>
            <person name="Barry K."/>
            <person name="Grigoriev I.V."/>
            <person name="Crous P."/>
            <person name="Smith M.E."/>
        </authorList>
    </citation>
    <scope>NUCLEOTIDE SEQUENCE</scope>
    <source>
        <strain evidence="10">NBRC 105413</strain>
    </source>
</reference>
<comment type="caution">
    <text evidence="10">The sequence shown here is derived from an EMBL/GenBank/DDBJ whole genome shotgun (WGS) entry which is preliminary data.</text>
</comment>
<dbReference type="AlphaFoldDB" id="A0A9W8CKD3"/>
<evidence type="ECO:0000256" key="8">
    <source>
        <dbReference type="SAM" id="MobiDB-lite"/>
    </source>
</evidence>
<dbReference type="InterPro" id="IPR036236">
    <property type="entry name" value="Znf_C2H2_sf"/>
</dbReference>
<dbReference type="GO" id="GO:0000978">
    <property type="term" value="F:RNA polymerase II cis-regulatory region sequence-specific DNA binding"/>
    <property type="evidence" value="ECO:0007669"/>
    <property type="project" value="TreeGrafter"/>
</dbReference>
<evidence type="ECO:0000313" key="10">
    <source>
        <dbReference type="EMBL" id="KAJ1646860.1"/>
    </source>
</evidence>
<organism evidence="10 11">
    <name type="scientific">Coemansia asiatica</name>
    <dbReference type="NCBI Taxonomy" id="1052880"/>
    <lineage>
        <taxon>Eukaryota</taxon>
        <taxon>Fungi</taxon>
        <taxon>Fungi incertae sedis</taxon>
        <taxon>Zoopagomycota</taxon>
        <taxon>Kickxellomycotina</taxon>
        <taxon>Kickxellomycetes</taxon>
        <taxon>Kickxellales</taxon>
        <taxon>Kickxellaceae</taxon>
        <taxon>Coemansia</taxon>
    </lineage>
</organism>
<dbReference type="InterPro" id="IPR013087">
    <property type="entry name" value="Znf_C2H2_type"/>
</dbReference>
<proteinExistence type="predicted"/>
<dbReference type="PANTHER" id="PTHR24388">
    <property type="entry name" value="ZINC FINGER PROTEIN"/>
    <property type="match status" value="1"/>
</dbReference>
<accession>A0A9W8CKD3</accession>
<keyword evidence="11" id="KW-1185">Reference proteome</keyword>
<keyword evidence="4 7" id="KW-0863">Zinc-finger</keyword>
<keyword evidence="3" id="KW-0677">Repeat</keyword>